<dbReference type="PANTHER" id="PTHR13251">
    <property type="entry name" value="EPILEPSY HOLOPROSENCEPHALY CANDIDATE 1/TMEM1"/>
    <property type="match status" value="1"/>
</dbReference>
<feature type="compositionally biased region" description="Low complexity" evidence="4">
    <location>
        <begin position="520"/>
        <end position="543"/>
    </location>
</feature>
<evidence type="ECO:0000256" key="2">
    <source>
        <dbReference type="ARBA" id="ARBA00022448"/>
    </source>
</evidence>
<dbReference type="Pfam" id="PF23036">
    <property type="entry name" value="TRAPPC10_1st"/>
    <property type="match status" value="2"/>
</dbReference>
<dbReference type="InterPro" id="IPR022233">
    <property type="entry name" value="TRAPPC10/Trs130_C"/>
</dbReference>
<gene>
    <name evidence="8" type="ORF">LTR24_003096</name>
</gene>
<sequence length="1379" mass="154742">MEAAAADGSTNSKVIVQFTDPSGLFNDVAPLLQNRLPLGNLHWKSPTRPLRSIEELDISLDREQSAPEDGPASTRRHQIPGLRQTPFVKVLLLRCDDKDKYKESVRKEVKDWVKSLGFSTSGKATTKGQERHDAYEYIILHVVLPGTTAAAQPKSSKHISLEMADSTDSVNSKSKWTGKSTSTILDKLKADFSSSSKAPYERVAQIRLTDPAKPNTALSPLDIEAQWLDLIEKLKTAILHSFDARVAQYEEDIREREQQRSLPGWNFCTFFILKEGLARGFENVGLLEDALHIYEELDAGLDAVIQDQSKEDYSDAANALLPYANDLKDTIRTVLDGKDKDEPVFDTNLPLSLQAWTHAESKRFPWRLERRNYQQMILTNQVSALDFRIYIFIRQMQILLRRASMSAPPPRSKSSNRQSGVRWDANVLSEICERSIKFMNLAARNLRQDLFAAWGGREGLADEELKVQQLAISNIVASWKWSCLLQTLSECQIVTAVSSLSARRHSEDGSGELFSPTDLASSHAHTSSTSTVSSNPVGTSVNGTDTSAARDMFAALRIVKGSKTELTFWAAELFTMLRTIFEQLCRQCSWLPHVLKSSDGSALADIDPSVAWTGILAPSLRALLHSKESVGGAYKLLTVCACQCYTTAGKLRASRQLLFDLANLEAHNDNLEAAASWLDAIPGFLDLPPRTLVERSMLGLYADWLRKTGRREELISCLFLDIQSHATPAKYHPSVQQLWTEIVEVSRKTDPIELSLDTVFTVEDINNHISHDASHDQYSITVTLRAIVPIESMNKAIARLECQSRGQHLPTELNFVCGITEPMEGSRIHLILKSTVQSEGWYDASLLTISIGNLILKHDFLRHQAAEVDGQTIHPTPVVVPSIYIYPRDGSPSLLASHAPLVNLSQKRSVLIRLEWPSNDVTKAHVRLRPATAGARLDVQSAQHITGKQFEVQRLDDYHVLAFENIEANEESVFEIPYSLDDASTMSMSTRAEMQYELSAGHCEYHDTLSCTTLLPLSVNVQDIFQRDASFSRFTFAPSRLVPLQVLKCALEGTADCDVLAPGPWPEPVDAFPKQPVSWVVQTKPKTKTLRNLEGKEKLVLTIEYKCIDEAILNTILDAFRREATQSEYAREHRSPVGHAIRPFTAHLRQKVQSLWSEQDIELAALTREIQMWGYEEMDWEPLLLIFEKRSRELLRKWLREWHERRFQDPIKMEYDTAPTRTLRLLVDPPRTDMVVMTQIKIEHDNVHCVVGQPLLAKLRTEIDVRADVDAEVTVEVTGQNESWLIGGQRKATFSSSQKVSEGTIVLIAQKTGNLLLPGVEVKCRNTRDGGKSVAVEVDNLSSAMQVQVRNDVRTTTIGLADGEAAEHHWLIDSSRHDR</sequence>
<name>A0ABR0KFW3_9EURO</name>
<evidence type="ECO:0000256" key="3">
    <source>
        <dbReference type="ARBA" id="ARBA00023034"/>
    </source>
</evidence>
<feature type="region of interest" description="Disordered" evidence="4">
    <location>
        <begin position="506"/>
        <end position="543"/>
    </location>
</feature>
<evidence type="ECO:0000259" key="6">
    <source>
        <dbReference type="Pfam" id="PF23036"/>
    </source>
</evidence>
<protein>
    <submittedName>
        <fullName evidence="8">Uncharacterized protein</fullName>
    </submittedName>
</protein>
<dbReference type="InterPro" id="IPR056913">
    <property type="entry name" value="TRAPPC10/Trs130_N"/>
</dbReference>
<keyword evidence="3" id="KW-0333">Golgi apparatus</keyword>
<comment type="caution">
    <text evidence="8">The sequence shown here is derived from an EMBL/GenBank/DDBJ whole genome shotgun (WGS) entry which is preliminary data.</text>
</comment>
<dbReference type="Proteomes" id="UP001345013">
    <property type="component" value="Unassembled WGS sequence"/>
</dbReference>
<accession>A0ABR0KFW3</accession>
<evidence type="ECO:0000256" key="4">
    <source>
        <dbReference type="SAM" id="MobiDB-lite"/>
    </source>
</evidence>
<proteinExistence type="predicted"/>
<dbReference type="InterPro" id="IPR055505">
    <property type="entry name" value="DUF7077"/>
</dbReference>
<evidence type="ECO:0000313" key="9">
    <source>
        <dbReference type="Proteomes" id="UP001345013"/>
    </source>
</evidence>
<feature type="domain" description="DUF7077" evidence="7">
    <location>
        <begin position="897"/>
        <end position="1010"/>
    </location>
</feature>
<dbReference type="InterPro" id="IPR045126">
    <property type="entry name" value="TRAPPC10/Trs130"/>
</dbReference>
<dbReference type="Pfam" id="PF24965">
    <property type="entry name" value="TRS130_4HB"/>
    <property type="match status" value="1"/>
</dbReference>
<keyword evidence="9" id="KW-1185">Reference proteome</keyword>
<evidence type="ECO:0000259" key="7">
    <source>
        <dbReference type="Pfam" id="PF23274"/>
    </source>
</evidence>
<evidence type="ECO:0000256" key="1">
    <source>
        <dbReference type="ARBA" id="ARBA00004555"/>
    </source>
</evidence>
<keyword evidence="2" id="KW-0813">Transport</keyword>
<organism evidence="8 9">
    <name type="scientific">Lithohypha guttulata</name>
    <dbReference type="NCBI Taxonomy" id="1690604"/>
    <lineage>
        <taxon>Eukaryota</taxon>
        <taxon>Fungi</taxon>
        <taxon>Dikarya</taxon>
        <taxon>Ascomycota</taxon>
        <taxon>Pezizomycotina</taxon>
        <taxon>Eurotiomycetes</taxon>
        <taxon>Chaetothyriomycetidae</taxon>
        <taxon>Chaetothyriales</taxon>
        <taxon>Trichomeriaceae</taxon>
        <taxon>Lithohypha</taxon>
    </lineage>
</organism>
<comment type="subcellular location">
    <subcellularLocation>
        <location evidence="1">Golgi apparatus</location>
    </subcellularLocation>
</comment>
<feature type="domain" description="TRAPPC10/Trs130 N-terminal" evidence="6">
    <location>
        <begin position="11"/>
        <end position="116"/>
    </location>
</feature>
<feature type="domain" description="TRAPPC10/Trs130 N-terminal" evidence="6">
    <location>
        <begin position="177"/>
        <end position="403"/>
    </location>
</feature>
<dbReference type="Pfam" id="PF12584">
    <property type="entry name" value="TRAPPC10"/>
    <property type="match status" value="1"/>
</dbReference>
<dbReference type="PANTHER" id="PTHR13251:SF3">
    <property type="entry name" value="TRAFFICKING PROTEIN PARTICLE COMPLEX SUBUNIT 10"/>
    <property type="match status" value="1"/>
</dbReference>
<dbReference type="Pfam" id="PF23274">
    <property type="entry name" value="DUF7077"/>
    <property type="match status" value="1"/>
</dbReference>
<feature type="domain" description="TRAPPC10/Trs130 C-terminal" evidence="5">
    <location>
        <begin position="1227"/>
        <end position="1349"/>
    </location>
</feature>
<reference evidence="8 9" key="1">
    <citation type="submission" date="2023-08" db="EMBL/GenBank/DDBJ databases">
        <title>Black Yeasts Isolated from many extreme environments.</title>
        <authorList>
            <person name="Coleine C."/>
            <person name="Stajich J.E."/>
            <person name="Selbmann L."/>
        </authorList>
    </citation>
    <scope>NUCLEOTIDE SEQUENCE [LARGE SCALE GENOMIC DNA]</scope>
    <source>
        <strain evidence="8 9">CCFEE 5885</strain>
    </source>
</reference>
<evidence type="ECO:0000313" key="8">
    <source>
        <dbReference type="EMBL" id="KAK5095384.1"/>
    </source>
</evidence>
<evidence type="ECO:0000259" key="5">
    <source>
        <dbReference type="Pfam" id="PF12584"/>
    </source>
</evidence>
<dbReference type="EMBL" id="JAVRRG010000028">
    <property type="protein sequence ID" value="KAK5095384.1"/>
    <property type="molecule type" value="Genomic_DNA"/>
</dbReference>